<feature type="disulfide bond" description="Redox-active" evidence="4">
    <location>
        <begin position="71"/>
        <end position="75"/>
    </location>
</feature>
<dbReference type="InterPro" id="IPR003782">
    <property type="entry name" value="SCO1/SenC"/>
</dbReference>
<dbReference type="GO" id="GO:0046872">
    <property type="term" value="F:metal ion binding"/>
    <property type="evidence" value="ECO:0007669"/>
    <property type="project" value="UniProtKB-KW"/>
</dbReference>
<name>A0A285UI52_9HYPH</name>
<keyword evidence="5" id="KW-0472">Membrane</keyword>
<keyword evidence="4" id="KW-1015">Disulfide bond</keyword>
<dbReference type="PANTHER" id="PTHR12151:SF25">
    <property type="entry name" value="LINALOOL DEHYDRATASE_ISOMERASE DOMAIN-CONTAINING PROTEIN"/>
    <property type="match status" value="1"/>
</dbReference>
<comment type="similarity">
    <text evidence="1">Belongs to the SCO1/2 family.</text>
</comment>
<dbReference type="FunFam" id="3.40.30.10:FF:000013">
    <property type="entry name" value="Blast:Protein SCO1 homolog, mitochondrial"/>
    <property type="match status" value="1"/>
</dbReference>
<keyword evidence="8" id="KW-1185">Reference proteome</keyword>
<protein>
    <submittedName>
        <fullName evidence="7">Protein SCO1/2</fullName>
    </submittedName>
</protein>
<feature type="transmembrane region" description="Helical" evidence="5">
    <location>
        <begin position="6"/>
        <end position="24"/>
    </location>
</feature>
<keyword evidence="3" id="KW-0479">Metal-binding</keyword>
<evidence type="ECO:0000256" key="5">
    <source>
        <dbReference type="SAM" id="Phobius"/>
    </source>
</evidence>
<accession>A0A285UI52</accession>
<reference evidence="7 8" key="1">
    <citation type="submission" date="2017-08" db="EMBL/GenBank/DDBJ databases">
        <authorList>
            <person name="de Groot N.N."/>
        </authorList>
    </citation>
    <scope>NUCLEOTIDE SEQUENCE [LARGE SCALE GENOMIC DNA]</scope>
    <source>
        <strain evidence="7 8">JC85</strain>
    </source>
</reference>
<proteinExistence type="inferred from homology"/>
<dbReference type="Proteomes" id="UP000219167">
    <property type="component" value="Unassembled WGS sequence"/>
</dbReference>
<dbReference type="EMBL" id="OBQD01000007">
    <property type="protein sequence ID" value="SOC40266.1"/>
    <property type="molecule type" value="Genomic_DNA"/>
</dbReference>
<dbReference type="AlphaFoldDB" id="A0A285UI52"/>
<organism evidence="7 8">
    <name type="scientific">Rhizobium subbaraonis</name>
    <dbReference type="NCBI Taxonomy" id="908946"/>
    <lineage>
        <taxon>Bacteria</taxon>
        <taxon>Pseudomonadati</taxon>
        <taxon>Pseudomonadota</taxon>
        <taxon>Alphaproteobacteria</taxon>
        <taxon>Hyphomicrobiales</taxon>
        <taxon>Rhizobiaceae</taxon>
        <taxon>Rhizobium/Agrobacterium group</taxon>
        <taxon>Rhizobium</taxon>
    </lineage>
</organism>
<feature type="binding site" evidence="3">
    <location>
        <position position="71"/>
    </location>
    <ligand>
        <name>Cu cation</name>
        <dbReference type="ChEBI" id="CHEBI:23378"/>
    </ligand>
</feature>
<dbReference type="SUPFAM" id="SSF52833">
    <property type="entry name" value="Thioredoxin-like"/>
    <property type="match status" value="1"/>
</dbReference>
<dbReference type="OrthoDB" id="9790194at2"/>
<keyword evidence="5" id="KW-1133">Transmembrane helix</keyword>
<dbReference type="RefSeq" id="WP_097139951.1">
    <property type="nucleotide sequence ID" value="NZ_OBQD01000007.1"/>
</dbReference>
<feature type="binding site" evidence="3">
    <location>
        <position position="75"/>
    </location>
    <ligand>
        <name>Cu cation</name>
        <dbReference type="ChEBI" id="CHEBI:23378"/>
    </ligand>
</feature>
<dbReference type="CDD" id="cd02968">
    <property type="entry name" value="SCO"/>
    <property type="match status" value="1"/>
</dbReference>
<evidence type="ECO:0000256" key="3">
    <source>
        <dbReference type="PIRSR" id="PIRSR603782-1"/>
    </source>
</evidence>
<dbReference type="InterPro" id="IPR036249">
    <property type="entry name" value="Thioredoxin-like_sf"/>
</dbReference>
<feature type="binding site" evidence="3">
    <location>
        <position position="163"/>
    </location>
    <ligand>
        <name>Cu cation</name>
        <dbReference type="ChEBI" id="CHEBI:23378"/>
    </ligand>
</feature>
<evidence type="ECO:0000256" key="4">
    <source>
        <dbReference type="PIRSR" id="PIRSR603782-2"/>
    </source>
</evidence>
<evidence type="ECO:0000313" key="7">
    <source>
        <dbReference type="EMBL" id="SOC40266.1"/>
    </source>
</evidence>
<dbReference type="PANTHER" id="PTHR12151">
    <property type="entry name" value="ELECTRON TRANSPORT PROTIN SCO1/SENC FAMILY MEMBER"/>
    <property type="match status" value="1"/>
</dbReference>
<evidence type="ECO:0000256" key="2">
    <source>
        <dbReference type="ARBA" id="ARBA00023008"/>
    </source>
</evidence>
<keyword evidence="5" id="KW-0812">Transmembrane</keyword>
<evidence type="ECO:0000256" key="1">
    <source>
        <dbReference type="ARBA" id="ARBA00010996"/>
    </source>
</evidence>
<dbReference type="InterPro" id="IPR013766">
    <property type="entry name" value="Thioredoxin_domain"/>
</dbReference>
<evidence type="ECO:0000313" key="8">
    <source>
        <dbReference type="Proteomes" id="UP000219167"/>
    </source>
</evidence>
<dbReference type="PROSITE" id="PS51352">
    <property type="entry name" value="THIOREDOXIN_2"/>
    <property type="match status" value="1"/>
</dbReference>
<dbReference type="Pfam" id="PF02630">
    <property type="entry name" value="SCO1-SenC"/>
    <property type="match status" value="1"/>
</dbReference>
<gene>
    <name evidence="7" type="ORF">SAMN05892877_10787</name>
</gene>
<keyword evidence="2 3" id="KW-0186">Copper</keyword>
<feature type="domain" description="Thioredoxin" evidence="6">
    <location>
        <begin position="33"/>
        <end position="198"/>
    </location>
</feature>
<evidence type="ECO:0000259" key="6">
    <source>
        <dbReference type="PROSITE" id="PS51352"/>
    </source>
</evidence>
<dbReference type="Gene3D" id="3.40.30.10">
    <property type="entry name" value="Glutaredoxin"/>
    <property type="match status" value="1"/>
</dbReference>
<sequence>MKTIRIALWIAIVLLAGLLGWLTLELNRADEKLTEGPFGVPFTLVAQDGSPIDEKAFTGKPTALFFGFTHCPEVCPTTLFELDGWLSKTDPDGTKMQAYFITVDPERDTPEIVQNYVSNVSKRITGISGPADKVMDMVKGFRVYARKVPVDEKQPDGEYTMDHTASVFLLDRDGRFRGTIAYGENPDVAVQKLENLIKG</sequence>